<keyword evidence="6" id="KW-0378">Hydrolase</keyword>
<dbReference type="InterPro" id="IPR045249">
    <property type="entry name" value="HARBI1-like"/>
</dbReference>
<dbReference type="GO" id="GO:0004518">
    <property type="term" value="F:nuclease activity"/>
    <property type="evidence" value="ECO:0007669"/>
    <property type="project" value="UniProtKB-KW"/>
</dbReference>
<evidence type="ECO:0000256" key="4">
    <source>
        <dbReference type="ARBA" id="ARBA00022722"/>
    </source>
</evidence>
<evidence type="ECO:0000256" key="1">
    <source>
        <dbReference type="ARBA" id="ARBA00001968"/>
    </source>
</evidence>
<dbReference type="EMBL" id="JAWXYG010000003">
    <property type="protein sequence ID" value="KAK4279219.1"/>
    <property type="molecule type" value="Genomic_DNA"/>
</dbReference>
<dbReference type="AlphaFoldDB" id="A0AAE1MXU1"/>
<evidence type="ECO:0000259" key="9">
    <source>
        <dbReference type="Pfam" id="PF26138"/>
    </source>
</evidence>
<dbReference type="GO" id="GO:0005634">
    <property type="term" value="C:nucleus"/>
    <property type="evidence" value="ECO:0007669"/>
    <property type="project" value="UniProtKB-SubCell"/>
</dbReference>
<evidence type="ECO:0000256" key="2">
    <source>
        <dbReference type="ARBA" id="ARBA00004123"/>
    </source>
</evidence>
<dbReference type="GO" id="GO:0016787">
    <property type="term" value="F:hydrolase activity"/>
    <property type="evidence" value="ECO:0007669"/>
    <property type="project" value="UniProtKB-KW"/>
</dbReference>
<proteinExistence type="inferred from homology"/>
<gene>
    <name evidence="10" type="ORF">QN277_016953</name>
</gene>
<accession>A0AAE1MXU1</accession>
<evidence type="ECO:0000256" key="7">
    <source>
        <dbReference type="ARBA" id="ARBA00023242"/>
    </source>
</evidence>
<organism evidence="10 11">
    <name type="scientific">Acacia crassicarpa</name>
    <name type="common">northern wattle</name>
    <dbReference type="NCBI Taxonomy" id="499986"/>
    <lineage>
        <taxon>Eukaryota</taxon>
        <taxon>Viridiplantae</taxon>
        <taxon>Streptophyta</taxon>
        <taxon>Embryophyta</taxon>
        <taxon>Tracheophyta</taxon>
        <taxon>Spermatophyta</taxon>
        <taxon>Magnoliopsida</taxon>
        <taxon>eudicotyledons</taxon>
        <taxon>Gunneridae</taxon>
        <taxon>Pentapetalae</taxon>
        <taxon>rosids</taxon>
        <taxon>fabids</taxon>
        <taxon>Fabales</taxon>
        <taxon>Fabaceae</taxon>
        <taxon>Caesalpinioideae</taxon>
        <taxon>mimosoid clade</taxon>
        <taxon>Acacieae</taxon>
        <taxon>Acacia</taxon>
    </lineage>
</organism>
<reference evidence="10" key="1">
    <citation type="submission" date="2023-10" db="EMBL/GenBank/DDBJ databases">
        <title>Chromosome-level genome of the transformable northern wattle, Acacia crassicarpa.</title>
        <authorList>
            <person name="Massaro I."/>
            <person name="Sinha N.R."/>
            <person name="Poethig S."/>
            <person name="Leichty A.R."/>
        </authorList>
    </citation>
    <scope>NUCLEOTIDE SEQUENCE</scope>
    <source>
        <strain evidence="10">Acra3RX</strain>
        <tissue evidence="10">Leaf</tissue>
    </source>
</reference>
<dbReference type="Pfam" id="PF13359">
    <property type="entry name" value="DDE_Tnp_4"/>
    <property type="match status" value="1"/>
</dbReference>
<evidence type="ECO:0000256" key="5">
    <source>
        <dbReference type="ARBA" id="ARBA00022723"/>
    </source>
</evidence>
<sequence length="395" mass="45385">MEPHLREMVGMLVGCITLLLAVRTLVLSMIVAVGGGRLRHLPDRTFRLDFHAKRANLRAMIYSSDATCFNQIRMYRATFDKLCHMLDTIGRLRPTKHMLVDEQVAMFLHILSHHVKNRVIQFEFGRSGETISRYFKLVLNATIRLQSLLLKKAEPIPEDSNDVRWKWFKGCLGALDGTHILVQVLAQHKGRYRNRKGEITTNVLGVCSPDGEFIFVLPGWEGSAADGRVLRDAIRRPFGLRVPLGNYYLVDAGYTNCQGFLAPYRGQRYHLNDWRQGHQPQTPHECFNMRHSTARNVIERCFGILKSRWAILRSPSFYPVRLQNRYIVACCLLHNLIRREGVQDPLDEQLDSFDTGPPTIENTPLVPMETSEVWSNYREQIANEMFAAFVPLGHN</sequence>
<evidence type="ECO:0000313" key="11">
    <source>
        <dbReference type="Proteomes" id="UP001293593"/>
    </source>
</evidence>
<comment type="cofactor">
    <cofactor evidence="1">
        <name>a divalent metal cation</name>
        <dbReference type="ChEBI" id="CHEBI:60240"/>
    </cofactor>
</comment>
<protein>
    <recommendedName>
        <fullName evidence="12">DDE Tnp4 domain-containing protein</fullName>
    </recommendedName>
</protein>
<name>A0AAE1MXU1_9FABA</name>
<comment type="similarity">
    <text evidence="3">Belongs to the HARBI1 family.</text>
</comment>
<evidence type="ECO:0000313" key="10">
    <source>
        <dbReference type="EMBL" id="KAK4279219.1"/>
    </source>
</evidence>
<keyword evidence="11" id="KW-1185">Reference proteome</keyword>
<evidence type="ECO:0000256" key="3">
    <source>
        <dbReference type="ARBA" id="ARBA00006958"/>
    </source>
</evidence>
<dbReference type="InterPro" id="IPR027806">
    <property type="entry name" value="HARBI1_dom"/>
</dbReference>
<dbReference type="InterPro" id="IPR058353">
    <property type="entry name" value="DUF8040"/>
</dbReference>
<dbReference type="Pfam" id="PF26138">
    <property type="entry name" value="DUF8040"/>
    <property type="match status" value="1"/>
</dbReference>
<feature type="domain" description="DDE Tnp4" evidence="8">
    <location>
        <begin position="175"/>
        <end position="335"/>
    </location>
</feature>
<dbReference type="PANTHER" id="PTHR22930:SF293">
    <property type="entry name" value="PROTEIN ALP1-LIKE"/>
    <property type="match status" value="1"/>
</dbReference>
<evidence type="ECO:0008006" key="12">
    <source>
        <dbReference type="Google" id="ProtNLM"/>
    </source>
</evidence>
<dbReference type="PANTHER" id="PTHR22930">
    <property type="match status" value="1"/>
</dbReference>
<comment type="caution">
    <text evidence="10">The sequence shown here is derived from an EMBL/GenBank/DDBJ whole genome shotgun (WGS) entry which is preliminary data.</text>
</comment>
<evidence type="ECO:0000256" key="6">
    <source>
        <dbReference type="ARBA" id="ARBA00022801"/>
    </source>
</evidence>
<comment type="subcellular location">
    <subcellularLocation>
        <location evidence="2">Nucleus</location>
    </subcellularLocation>
</comment>
<keyword evidence="5" id="KW-0479">Metal-binding</keyword>
<keyword evidence="7" id="KW-0539">Nucleus</keyword>
<dbReference type="Proteomes" id="UP001293593">
    <property type="component" value="Unassembled WGS sequence"/>
</dbReference>
<keyword evidence="4" id="KW-0540">Nuclease</keyword>
<evidence type="ECO:0000259" key="8">
    <source>
        <dbReference type="Pfam" id="PF13359"/>
    </source>
</evidence>
<dbReference type="GO" id="GO:0046872">
    <property type="term" value="F:metal ion binding"/>
    <property type="evidence" value="ECO:0007669"/>
    <property type="project" value="UniProtKB-KW"/>
</dbReference>
<feature type="domain" description="DUF8040" evidence="9">
    <location>
        <begin position="61"/>
        <end position="143"/>
    </location>
</feature>